<evidence type="ECO:0000256" key="6">
    <source>
        <dbReference type="SAM" id="Phobius"/>
    </source>
</evidence>
<dbReference type="Pfam" id="PF13899">
    <property type="entry name" value="Thioredoxin_7"/>
    <property type="match status" value="1"/>
</dbReference>
<dbReference type="InterPro" id="IPR035671">
    <property type="entry name" value="DsbD_gamma"/>
</dbReference>
<evidence type="ECO:0000256" key="3">
    <source>
        <dbReference type="ARBA" id="ARBA00022748"/>
    </source>
</evidence>
<evidence type="ECO:0000256" key="2">
    <source>
        <dbReference type="ARBA" id="ARBA00022692"/>
    </source>
</evidence>
<dbReference type="InterPro" id="IPR028250">
    <property type="entry name" value="DsbDN"/>
</dbReference>
<keyword evidence="10" id="KW-1185">Reference proteome</keyword>
<evidence type="ECO:0000256" key="4">
    <source>
        <dbReference type="ARBA" id="ARBA00022989"/>
    </source>
</evidence>
<feature type="transmembrane region" description="Helical" evidence="6">
    <location>
        <begin position="524"/>
        <end position="542"/>
    </location>
</feature>
<evidence type="ECO:0000313" key="10">
    <source>
        <dbReference type="Proteomes" id="UP000464262"/>
    </source>
</evidence>
<evidence type="ECO:0000259" key="8">
    <source>
        <dbReference type="Pfam" id="PF11412"/>
    </source>
</evidence>
<gene>
    <name evidence="9" type="ORF">GT360_05190</name>
</gene>
<proteinExistence type="predicted"/>
<comment type="subcellular location">
    <subcellularLocation>
        <location evidence="1">Membrane</location>
        <topology evidence="1">Multi-pass membrane protein</topology>
    </subcellularLocation>
</comment>
<dbReference type="GO" id="GO:0017004">
    <property type="term" value="P:cytochrome complex assembly"/>
    <property type="evidence" value="ECO:0007669"/>
    <property type="project" value="UniProtKB-KW"/>
</dbReference>
<evidence type="ECO:0000313" key="9">
    <source>
        <dbReference type="EMBL" id="QIA62947.1"/>
    </source>
</evidence>
<reference evidence="9 10" key="1">
    <citation type="submission" date="2020-01" db="EMBL/GenBank/DDBJ databases">
        <title>Whole genome and functional gene identification of agarase of Vibrio HN897.</title>
        <authorList>
            <person name="Liu Y."/>
            <person name="Zhao Z."/>
        </authorList>
    </citation>
    <scope>NUCLEOTIDE SEQUENCE [LARGE SCALE GENOMIC DNA]</scope>
    <source>
        <strain evidence="9 10">HN897</strain>
    </source>
</reference>
<dbReference type="InterPro" id="IPR003834">
    <property type="entry name" value="Cyt_c_assmbl_TM_dom"/>
</dbReference>
<dbReference type="GO" id="GO:0016020">
    <property type="term" value="C:membrane"/>
    <property type="evidence" value="ECO:0007669"/>
    <property type="project" value="UniProtKB-SubCell"/>
</dbReference>
<dbReference type="RefSeq" id="WP_164647841.1">
    <property type="nucleotide sequence ID" value="NZ_CP047475.1"/>
</dbReference>
<dbReference type="Pfam" id="PF11412">
    <property type="entry name" value="DsbD_N"/>
    <property type="match status" value="1"/>
</dbReference>
<dbReference type="CDD" id="cd02953">
    <property type="entry name" value="DsbDgamma"/>
    <property type="match status" value="1"/>
</dbReference>
<dbReference type="PANTHER" id="PTHR32234:SF3">
    <property type="entry name" value="SUPPRESSION OF COPPER SENSITIVITY PROTEIN"/>
    <property type="match status" value="1"/>
</dbReference>
<keyword evidence="2 6" id="KW-0812">Transmembrane</keyword>
<dbReference type="Pfam" id="PF02683">
    <property type="entry name" value="DsbD_TM"/>
    <property type="match status" value="1"/>
</dbReference>
<keyword evidence="4 6" id="KW-1133">Transmembrane helix</keyword>
<keyword evidence="5 6" id="KW-0472">Membrane</keyword>
<feature type="domain" description="Thiol:disulfide interchange protein DsbD N-terminal" evidence="8">
    <location>
        <begin position="58"/>
        <end position="160"/>
    </location>
</feature>
<dbReference type="PANTHER" id="PTHR32234">
    <property type="entry name" value="THIOL:DISULFIDE INTERCHANGE PROTEIN DSBD"/>
    <property type="match status" value="1"/>
</dbReference>
<dbReference type="GO" id="GO:0045454">
    <property type="term" value="P:cell redox homeostasis"/>
    <property type="evidence" value="ECO:0007669"/>
    <property type="project" value="TreeGrafter"/>
</dbReference>
<feature type="transmembrane region" description="Helical" evidence="6">
    <location>
        <begin position="431"/>
        <end position="457"/>
    </location>
</feature>
<dbReference type="Proteomes" id="UP000464262">
    <property type="component" value="Chromosome 1"/>
</dbReference>
<feature type="transmembrane region" description="Helical" evidence="6">
    <location>
        <begin position="306"/>
        <end position="328"/>
    </location>
</feature>
<feature type="transmembrane region" description="Helical" evidence="6">
    <location>
        <begin position="386"/>
        <end position="411"/>
    </location>
</feature>
<dbReference type="Gene3D" id="3.40.30.10">
    <property type="entry name" value="Glutaredoxin"/>
    <property type="match status" value="1"/>
</dbReference>
<sequence>MQNLLWRTSLFVKIGLLFSLLSFPLLAKTIETPWLVNPDHPPVDIQFALTGDVEQDSNSVLGLLHVRLADDWKTYWRSPGEGGIAPTLSWKDSSHNIQAVDWFWPFPEQFNILGIRTLGYQKEVVFPLHVRVEDLNQPVQLKSVLTLPTCTTICVLTDYPIDLEFEPQALMFSEERMFQFSQAMSKVPPQASDTEVVSAIWDQMDQRLAVTLRQVNSWSMPTILPFVEAMELEELDFQLVSSQVQSETLTLLYDVFSWTGEVDLQGQVVNLNIKDNHRLFDIGFSPSAGIVEEANIPVSSVSTLTVFGWALIGGLILNIMPCVLPVLGMKLNTIVSAQGVGKQTIRKQFLATSAGIVACFWLIAVSLSLLKFAGHSIGWGMQFQSVWFLALMALVTGLFAFNMLGLLTVSLPNRIANWAGSKGDNSYAGHFVQGMFATLLATPCSAPFLATAIAYAFGADMLTLFAIFTALALGMSLPWLAIALYPKAVRWLPKPGKWMLWFKLALGTMMLLTSIWLLTLLRHHIPLFWVVTIGLFMFVWMLRQIKRNYGDKSMVVFGSLGIVLSAGGIFVASMTTDSWVTPLPPEPQWVALSQDSIDELVGEGKTVFVDVSADWCITCKSNKIGVLLQQPVYGELHADDTVPMLGDWTRAQSTVTEYLRANNRFGVPFNIVYGPGAPEGIPLPVILNDQTVLDALNKARGEKR</sequence>
<evidence type="ECO:0000256" key="5">
    <source>
        <dbReference type="ARBA" id="ARBA00023136"/>
    </source>
</evidence>
<evidence type="ECO:0000259" key="7">
    <source>
        <dbReference type="Pfam" id="PF02683"/>
    </source>
</evidence>
<feature type="transmembrane region" description="Helical" evidence="6">
    <location>
        <begin position="554"/>
        <end position="574"/>
    </location>
</feature>
<feature type="transmembrane region" description="Helical" evidence="6">
    <location>
        <begin position="463"/>
        <end position="486"/>
    </location>
</feature>
<name>A0A7Z2T2C5_9VIBR</name>
<dbReference type="InterPro" id="IPR036249">
    <property type="entry name" value="Thioredoxin-like_sf"/>
</dbReference>
<accession>A0A7Z2T2C5</accession>
<keyword evidence="3" id="KW-0201">Cytochrome c-type biogenesis</keyword>
<dbReference type="SUPFAM" id="SSF52833">
    <property type="entry name" value="Thioredoxin-like"/>
    <property type="match status" value="1"/>
</dbReference>
<dbReference type="KEGG" id="vas:GT360_05190"/>
<protein>
    <submittedName>
        <fullName evidence="9">Cytochrome C biogenesis protein</fullName>
    </submittedName>
</protein>
<evidence type="ECO:0000256" key="1">
    <source>
        <dbReference type="ARBA" id="ARBA00004141"/>
    </source>
</evidence>
<dbReference type="EMBL" id="CP047475">
    <property type="protein sequence ID" value="QIA62947.1"/>
    <property type="molecule type" value="Genomic_DNA"/>
</dbReference>
<organism evidence="9 10">
    <name type="scientific">Vibrio astriarenae</name>
    <dbReference type="NCBI Taxonomy" id="1481923"/>
    <lineage>
        <taxon>Bacteria</taxon>
        <taxon>Pseudomonadati</taxon>
        <taxon>Pseudomonadota</taxon>
        <taxon>Gammaproteobacteria</taxon>
        <taxon>Vibrionales</taxon>
        <taxon>Vibrionaceae</taxon>
        <taxon>Vibrio</taxon>
    </lineage>
</organism>
<feature type="transmembrane region" description="Helical" evidence="6">
    <location>
        <begin position="349"/>
        <end position="374"/>
    </location>
</feature>
<dbReference type="AlphaFoldDB" id="A0A7Z2T2C5"/>
<dbReference type="GO" id="GO:0015035">
    <property type="term" value="F:protein-disulfide reductase activity"/>
    <property type="evidence" value="ECO:0007669"/>
    <property type="project" value="TreeGrafter"/>
</dbReference>
<feature type="domain" description="Cytochrome C biogenesis protein transmembrane" evidence="7">
    <location>
        <begin position="307"/>
        <end position="519"/>
    </location>
</feature>
<feature type="transmembrane region" description="Helical" evidence="6">
    <location>
        <begin position="498"/>
        <end position="518"/>
    </location>
</feature>